<keyword evidence="5 6" id="KW-0472">Membrane</keyword>
<comment type="caution">
    <text evidence="6">Lacks conserved residue(s) required for the propagation of feature annotation.</text>
</comment>
<dbReference type="PANTHER" id="PTHR23427">
    <property type="entry name" value="SURFEIT LOCUS PROTEIN"/>
    <property type="match status" value="1"/>
</dbReference>
<dbReference type="PANTHER" id="PTHR23427:SF2">
    <property type="entry name" value="SURFEIT LOCUS PROTEIN 1"/>
    <property type="match status" value="1"/>
</dbReference>
<evidence type="ECO:0000256" key="1">
    <source>
        <dbReference type="ARBA" id="ARBA00004370"/>
    </source>
</evidence>
<feature type="transmembrane region" description="Helical" evidence="6">
    <location>
        <begin position="16"/>
        <end position="36"/>
    </location>
</feature>
<dbReference type="InterPro" id="IPR045214">
    <property type="entry name" value="Surf1/Surf4"/>
</dbReference>
<dbReference type="InterPro" id="IPR002994">
    <property type="entry name" value="Surf1/Shy1"/>
</dbReference>
<protein>
    <recommendedName>
        <fullName evidence="6">SURF1-like protein</fullName>
    </recommendedName>
</protein>
<keyword evidence="3 6" id="KW-0812">Transmembrane</keyword>
<comment type="subcellular location">
    <subcellularLocation>
        <location evidence="6">Cell membrane</location>
        <topology evidence="6">Multi-pass membrane protein</topology>
    </subcellularLocation>
    <subcellularLocation>
        <location evidence="1">Membrane</location>
    </subcellularLocation>
</comment>
<gene>
    <name evidence="8" type="ORF">FB475_3123</name>
</gene>
<evidence type="ECO:0000256" key="2">
    <source>
        <dbReference type="ARBA" id="ARBA00007165"/>
    </source>
</evidence>
<evidence type="ECO:0000256" key="7">
    <source>
        <dbReference type="SAM" id="MobiDB-lite"/>
    </source>
</evidence>
<dbReference type="Proteomes" id="UP000316298">
    <property type="component" value="Unassembled WGS sequence"/>
</dbReference>
<evidence type="ECO:0000313" key="8">
    <source>
        <dbReference type="EMBL" id="TQJ18969.1"/>
    </source>
</evidence>
<comment type="similarity">
    <text evidence="2 6">Belongs to the SURF1 family.</text>
</comment>
<reference evidence="8 9" key="1">
    <citation type="submission" date="2019-06" db="EMBL/GenBank/DDBJ databases">
        <title>Sequencing the genomes of 1000 actinobacteria strains.</title>
        <authorList>
            <person name="Klenk H.-P."/>
        </authorList>
    </citation>
    <scope>NUCLEOTIDE SEQUENCE [LARGE SCALE GENOMIC DNA]</scope>
    <source>
        <strain evidence="8 9">DSM 17305</strain>
    </source>
</reference>
<proteinExistence type="inferred from homology"/>
<dbReference type="GO" id="GO:0005886">
    <property type="term" value="C:plasma membrane"/>
    <property type="evidence" value="ECO:0007669"/>
    <property type="project" value="UniProtKB-SubCell"/>
</dbReference>
<feature type="region of interest" description="Disordered" evidence="7">
    <location>
        <begin position="243"/>
        <end position="354"/>
    </location>
</feature>
<feature type="compositionally biased region" description="Gly residues" evidence="7">
    <location>
        <begin position="344"/>
        <end position="354"/>
    </location>
</feature>
<keyword evidence="4 6" id="KW-1133">Transmembrane helix</keyword>
<dbReference type="CDD" id="cd06662">
    <property type="entry name" value="SURF1"/>
    <property type="match status" value="1"/>
</dbReference>
<accession>A0A542EUE4</accession>
<evidence type="ECO:0000313" key="9">
    <source>
        <dbReference type="Proteomes" id="UP000316298"/>
    </source>
</evidence>
<evidence type="ECO:0000256" key="5">
    <source>
        <dbReference type="ARBA" id="ARBA00023136"/>
    </source>
</evidence>
<dbReference type="Pfam" id="PF02104">
    <property type="entry name" value="SURF1"/>
    <property type="match status" value="1"/>
</dbReference>
<organism evidence="8 9">
    <name type="scientific">Kribbella jejuensis</name>
    <dbReference type="NCBI Taxonomy" id="236068"/>
    <lineage>
        <taxon>Bacteria</taxon>
        <taxon>Bacillati</taxon>
        <taxon>Actinomycetota</taxon>
        <taxon>Actinomycetes</taxon>
        <taxon>Propionibacteriales</taxon>
        <taxon>Kribbellaceae</taxon>
        <taxon>Kribbella</taxon>
    </lineage>
</organism>
<name>A0A542EUE4_9ACTN</name>
<evidence type="ECO:0000256" key="4">
    <source>
        <dbReference type="ARBA" id="ARBA00022989"/>
    </source>
</evidence>
<dbReference type="RefSeq" id="WP_202878338.1">
    <property type="nucleotide sequence ID" value="NZ_BAAAKA010000002.1"/>
</dbReference>
<keyword evidence="6" id="KW-1003">Cell membrane</keyword>
<keyword evidence="9" id="KW-1185">Reference proteome</keyword>
<dbReference type="PROSITE" id="PS50895">
    <property type="entry name" value="SURF1"/>
    <property type="match status" value="1"/>
</dbReference>
<sequence>MPEPRPLWRTAVQPRWVGLLALALAIAGAMTAMGVWQLGVYKSKTAEATAHRAAAAPVSLQSLFSIDDGLPAKAVGRQVTISGTWGPVADQVYMSDRMQDGKNGFWVVTPLKLSPTDAVMIVRGWVPSVTDPAAKAPVGPVSLTGSVVASEAEDSSDDAAKGRVLSSLRIPTIVHLVKYRIYDAFVVQTSPAASPAPAAVVPPPPPTDHAGLRNVAYAFQWWIFAAFTLWMWTRMLQDAHRTPPELTAPDTDDSATPYAPTTSASITATDATGTGMTGSSTTSGDATAPGTTGPSTTGQDAPSAGTTETDTSGAGTTEAVASSGDGVPRGESGVDGMKGDQGGERVGPGGTVSA</sequence>
<comment type="caution">
    <text evidence="8">The sequence shown here is derived from an EMBL/GenBank/DDBJ whole genome shotgun (WGS) entry which is preliminary data.</text>
</comment>
<dbReference type="EMBL" id="VFMM01000001">
    <property type="protein sequence ID" value="TQJ18969.1"/>
    <property type="molecule type" value="Genomic_DNA"/>
</dbReference>
<evidence type="ECO:0000256" key="6">
    <source>
        <dbReference type="RuleBase" id="RU363076"/>
    </source>
</evidence>
<feature type="compositionally biased region" description="Low complexity" evidence="7">
    <location>
        <begin position="254"/>
        <end position="319"/>
    </location>
</feature>
<evidence type="ECO:0000256" key="3">
    <source>
        <dbReference type="ARBA" id="ARBA00022692"/>
    </source>
</evidence>
<dbReference type="AlphaFoldDB" id="A0A542EUE4"/>